<feature type="compositionally biased region" description="Basic and acidic residues" evidence="1">
    <location>
        <begin position="1"/>
        <end position="20"/>
    </location>
</feature>
<dbReference type="AlphaFoldDB" id="A0A2K1L981"/>
<protein>
    <submittedName>
        <fullName evidence="2 3">Uncharacterized protein</fullName>
    </submittedName>
</protein>
<proteinExistence type="predicted"/>
<accession>A0A2K1L981</accession>
<evidence type="ECO:0000313" key="2">
    <source>
        <dbReference type="EMBL" id="PNR62599.1"/>
    </source>
</evidence>
<evidence type="ECO:0000256" key="1">
    <source>
        <dbReference type="SAM" id="MobiDB-lite"/>
    </source>
</evidence>
<evidence type="ECO:0000313" key="3">
    <source>
        <dbReference type="EnsemblPlants" id="Pp3c1_22720V3.1"/>
    </source>
</evidence>
<dbReference type="EMBL" id="ABEU02000001">
    <property type="protein sequence ID" value="PNR62599.1"/>
    <property type="molecule type" value="Genomic_DNA"/>
</dbReference>
<name>A0A2K1L981_PHYPA</name>
<dbReference type="InParanoid" id="A0A2K1L981"/>
<reference evidence="2 4" key="1">
    <citation type="journal article" date="2008" name="Science">
        <title>The Physcomitrella genome reveals evolutionary insights into the conquest of land by plants.</title>
        <authorList>
            <person name="Rensing S."/>
            <person name="Lang D."/>
            <person name="Zimmer A."/>
            <person name="Terry A."/>
            <person name="Salamov A."/>
            <person name="Shapiro H."/>
            <person name="Nishiyama T."/>
            <person name="Perroud P.-F."/>
            <person name="Lindquist E."/>
            <person name="Kamisugi Y."/>
            <person name="Tanahashi T."/>
            <person name="Sakakibara K."/>
            <person name="Fujita T."/>
            <person name="Oishi K."/>
            <person name="Shin-I T."/>
            <person name="Kuroki Y."/>
            <person name="Toyoda A."/>
            <person name="Suzuki Y."/>
            <person name="Hashimoto A."/>
            <person name="Yamaguchi K."/>
            <person name="Sugano A."/>
            <person name="Kohara Y."/>
            <person name="Fujiyama A."/>
            <person name="Anterola A."/>
            <person name="Aoki S."/>
            <person name="Ashton N."/>
            <person name="Barbazuk W.B."/>
            <person name="Barker E."/>
            <person name="Bennetzen J."/>
            <person name="Bezanilla M."/>
            <person name="Blankenship R."/>
            <person name="Cho S.H."/>
            <person name="Dutcher S."/>
            <person name="Estelle M."/>
            <person name="Fawcett J.A."/>
            <person name="Gundlach H."/>
            <person name="Hanada K."/>
            <person name="Heyl A."/>
            <person name="Hicks K.A."/>
            <person name="Hugh J."/>
            <person name="Lohr M."/>
            <person name="Mayer K."/>
            <person name="Melkozernov A."/>
            <person name="Murata T."/>
            <person name="Nelson D."/>
            <person name="Pils B."/>
            <person name="Prigge M."/>
            <person name="Reiss B."/>
            <person name="Renner T."/>
            <person name="Rombauts S."/>
            <person name="Rushton P."/>
            <person name="Sanderfoot A."/>
            <person name="Schween G."/>
            <person name="Shiu S.-H."/>
            <person name="Stueber K."/>
            <person name="Theodoulou F.L."/>
            <person name="Tu H."/>
            <person name="Van de Peer Y."/>
            <person name="Verrier P.J."/>
            <person name="Waters E."/>
            <person name="Wood A."/>
            <person name="Yang L."/>
            <person name="Cove D."/>
            <person name="Cuming A."/>
            <person name="Hasebe M."/>
            <person name="Lucas S."/>
            <person name="Mishler D.B."/>
            <person name="Reski R."/>
            <person name="Grigoriev I."/>
            <person name="Quatrano R.S."/>
            <person name="Boore J.L."/>
        </authorList>
    </citation>
    <scope>NUCLEOTIDE SEQUENCE [LARGE SCALE GENOMIC DNA]</scope>
    <source>
        <strain evidence="3 4">cv. Gransden 2004</strain>
    </source>
</reference>
<reference evidence="2 4" key="2">
    <citation type="journal article" date="2018" name="Plant J.">
        <title>The Physcomitrella patens chromosome-scale assembly reveals moss genome structure and evolution.</title>
        <authorList>
            <person name="Lang D."/>
            <person name="Ullrich K.K."/>
            <person name="Murat F."/>
            <person name="Fuchs J."/>
            <person name="Jenkins J."/>
            <person name="Haas F.B."/>
            <person name="Piednoel M."/>
            <person name="Gundlach H."/>
            <person name="Van Bel M."/>
            <person name="Meyberg R."/>
            <person name="Vives C."/>
            <person name="Morata J."/>
            <person name="Symeonidi A."/>
            <person name="Hiss M."/>
            <person name="Muchero W."/>
            <person name="Kamisugi Y."/>
            <person name="Saleh O."/>
            <person name="Blanc G."/>
            <person name="Decker E.L."/>
            <person name="van Gessel N."/>
            <person name="Grimwood J."/>
            <person name="Hayes R.D."/>
            <person name="Graham S.W."/>
            <person name="Gunter L.E."/>
            <person name="McDaniel S.F."/>
            <person name="Hoernstein S.N.W."/>
            <person name="Larsson A."/>
            <person name="Li F.W."/>
            <person name="Perroud P.F."/>
            <person name="Phillips J."/>
            <person name="Ranjan P."/>
            <person name="Rokshar D.S."/>
            <person name="Rothfels C.J."/>
            <person name="Schneider L."/>
            <person name="Shu S."/>
            <person name="Stevenson D.W."/>
            <person name="Thummler F."/>
            <person name="Tillich M."/>
            <person name="Villarreal Aguilar J.C."/>
            <person name="Widiez T."/>
            <person name="Wong G.K."/>
            <person name="Wymore A."/>
            <person name="Zhang Y."/>
            <person name="Zimmer A.D."/>
            <person name="Quatrano R.S."/>
            <person name="Mayer K.F.X."/>
            <person name="Goodstein D."/>
            <person name="Casacuberta J.M."/>
            <person name="Vandepoele K."/>
            <person name="Reski R."/>
            <person name="Cuming A.C."/>
            <person name="Tuskan G.A."/>
            <person name="Maumus F."/>
            <person name="Salse J."/>
            <person name="Schmutz J."/>
            <person name="Rensing S.A."/>
        </authorList>
    </citation>
    <scope>NUCLEOTIDE SEQUENCE [LARGE SCALE GENOMIC DNA]</scope>
    <source>
        <strain evidence="3 4">cv. Gransden 2004</strain>
    </source>
</reference>
<dbReference type="PaxDb" id="3218-PP1S59_295V6.1"/>
<feature type="region of interest" description="Disordered" evidence="1">
    <location>
        <begin position="1"/>
        <end position="28"/>
    </location>
</feature>
<evidence type="ECO:0000313" key="4">
    <source>
        <dbReference type="Proteomes" id="UP000006727"/>
    </source>
</evidence>
<reference evidence="3" key="3">
    <citation type="submission" date="2020-12" db="UniProtKB">
        <authorList>
            <consortium name="EnsemblPlants"/>
        </authorList>
    </citation>
    <scope>IDENTIFICATION</scope>
</reference>
<dbReference type="EnsemblPlants" id="Pp3c1_22720V3.1">
    <property type="protein sequence ID" value="Pp3c1_22720V3.1"/>
    <property type="gene ID" value="Pp3c1_22720"/>
</dbReference>
<dbReference type="EnsemblPlants" id="Pp3c1_22720V3.3">
    <property type="protein sequence ID" value="Pp3c1_22720V3.3"/>
    <property type="gene ID" value="Pp3c1_22720"/>
</dbReference>
<keyword evidence="4" id="KW-1185">Reference proteome</keyword>
<dbReference type="Gramene" id="Pp3c1_22720V3.3">
    <property type="protein sequence ID" value="Pp3c1_22720V3.3"/>
    <property type="gene ID" value="Pp3c1_22720"/>
</dbReference>
<dbReference type="EnsemblPlants" id="Pp3c1_22720V3.2">
    <property type="protein sequence ID" value="Pp3c1_22720V3.2"/>
    <property type="gene ID" value="Pp3c1_22720"/>
</dbReference>
<sequence>MGLRDMTDVRDSRLKEETRVRQNSNRPGPHEAGALCAVFSRRGFTVSELILGSRHLKLHFEALVVLNSIGVRN</sequence>
<dbReference type="Proteomes" id="UP000006727">
    <property type="component" value="Chromosome 1"/>
</dbReference>
<organism evidence="2">
    <name type="scientific">Physcomitrium patens</name>
    <name type="common">Spreading-leaved earth moss</name>
    <name type="synonym">Physcomitrella patens</name>
    <dbReference type="NCBI Taxonomy" id="3218"/>
    <lineage>
        <taxon>Eukaryota</taxon>
        <taxon>Viridiplantae</taxon>
        <taxon>Streptophyta</taxon>
        <taxon>Embryophyta</taxon>
        <taxon>Bryophyta</taxon>
        <taxon>Bryophytina</taxon>
        <taxon>Bryopsida</taxon>
        <taxon>Funariidae</taxon>
        <taxon>Funariales</taxon>
        <taxon>Funariaceae</taxon>
        <taxon>Physcomitrium</taxon>
    </lineage>
</organism>
<gene>
    <name evidence="2" type="ORF">PHYPA_001023</name>
</gene>
<dbReference type="Gramene" id="Pp3c1_22720V3.1">
    <property type="protein sequence ID" value="Pp3c1_22720V3.1"/>
    <property type="gene ID" value="Pp3c1_22720"/>
</dbReference>
<dbReference type="Gramene" id="Pp3c1_22720V3.2">
    <property type="protein sequence ID" value="Pp3c1_22720V3.2"/>
    <property type="gene ID" value="Pp3c1_22720"/>
</dbReference>